<proteinExistence type="predicted"/>
<gene>
    <name evidence="1" type="primary">putative PREDICTED: G2</name>
    <name evidence="1" type="synonym">mitotic-specific cyclin-A-like</name>
    <name evidence="1" type="ORF">CLUMA_CG017874</name>
</gene>
<keyword evidence="2" id="KW-1185">Reference proteome</keyword>
<sequence>MDLSCNETMINDVENEYNLYVDFPQNEKSATSAGNQNQQQPIIATTGMAKLFSNACEDPTFLKDRCLKNLLTSQKRYKTPSCAYFNTVQKTLTPQMRKIVAEWVIELVALTDRVAAGWRSDPSTQ</sequence>
<reference evidence="1 2" key="1">
    <citation type="submission" date="2015-04" db="EMBL/GenBank/DDBJ databases">
        <authorList>
            <person name="Syromyatnikov M.Y."/>
            <person name="Popov V.N."/>
        </authorList>
    </citation>
    <scope>NUCLEOTIDE SEQUENCE [LARGE SCALE GENOMIC DNA]</scope>
</reference>
<dbReference type="STRING" id="568069.A0A1J1IX85"/>
<protein>
    <submittedName>
        <fullName evidence="1">CLUMA_CG017874, isoform A</fullName>
    </submittedName>
</protein>
<accession>A0A1J1IX85</accession>
<organism evidence="1 2">
    <name type="scientific">Clunio marinus</name>
    <dbReference type="NCBI Taxonomy" id="568069"/>
    <lineage>
        <taxon>Eukaryota</taxon>
        <taxon>Metazoa</taxon>
        <taxon>Ecdysozoa</taxon>
        <taxon>Arthropoda</taxon>
        <taxon>Hexapoda</taxon>
        <taxon>Insecta</taxon>
        <taxon>Pterygota</taxon>
        <taxon>Neoptera</taxon>
        <taxon>Endopterygota</taxon>
        <taxon>Diptera</taxon>
        <taxon>Nematocera</taxon>
        <taxon>Chironomoidea</taxon>
        <taxon>Chironomidae</taxon>
        <taxon>Clunio</taxon>
    </lineage>
</organism>
<evidence type="ECO:0000313" key="2">
    <source>
        <dbReference type="Proteomes" id="UP000183832"/>
    </source>
</evidence>
<dbReference type="OrthoDB" id="306099at2759"/>
<dbReference type="EMBL" id="CVRI01000063">
    <property type="protein sequence ID" value="CRL04821.1"/>
    <property type="molecule type" value="Genomic_DNA"/>
</dbReference>
<dbReference type="Gene3D" id="1.10.472.10">
    <property type="entry name" value="Cyclin-like"/>
    <property type="match status" value="2"/>
</dbReference>
<dbReference type="Proteomes" id="UP000183832">
    <property type="component" value="Unassembled WGS sequence"/>
</dbReference>
<name>A0A1J1IX85_9DIPT</name>
<evidence type="ECO:0000313" key="1">
    <source>
        <dbReference type="EMBL" id="CRL04821.1"/>
    </source>
</evidence>
<dbReference type="AlphaFoldDB" id="A0A1J1IX85"/>